<feature type="region of interest" description="Disordered" evidence="1">
    <location>
        <begin position="237"/>
        <end position="260"/>
    </location>
</feature>
<organism evidence="3 4">
    <name type="scientific">Trypanosoma brucei equiperdum</name>
    <dbReference type="NCBI Taxonomy" id="630700"/>
    <lineage>
        <taxon>Eukaryota</taxon>
        <taxon>Discoba</taxon>
        <taxon>Euglenozoa</taxon>
        <taxon>Kinetoplastea</taxon>
        <taxon>Metakinetoplastina</taxon>
        <taxon>Trypanosomatida</taxon>
        <taxon>Trypanosomatidae</taxon>
        <taxon>Trypanosoma</taxon>
    </lineage>
</organism>
<dbReference type="AlphaFoldDB" id="A0A3L6L342"/>
<keyword evidence="2" id="KW-1133">Transmembrane helix</keyword>
<keyword evidence="2" id="KW-0472">Membrane</keyword>
<accession>A0A3L6L342</accession>
<comment type="caution">
    <text evidence="3">The sequence shown here is derived from an EMBL/GenBank/DDBJ whole genome shotgun (WGS) entry which is preliminary data.</text>
</comment>
<evidence type="ECO:0000313" key="4">
    <source>
        <dbReference type="Proteomes" id="UP000266743"/>
    </source>
</evidence>
<evidence type="ECO:0000256" key="2">
    <source>
        <dbReference type="SAM" id="Phobius"/>
    </source>
</evidence>
<evidence type="ECO:0000313" key="3">
    <source>
        <dbReference type="EMBL" id="RHW71013.1"/>
    </source>
</evidence>
<evidence type="ECO:0000256" key="1">
    <source>
        <dbReference type="SAM" id="MobiDB-lite"/>
    </source>
</evidence>
<name>A0A3L6L342_9TRYP</name>
<reference evidence="3 4" key="1">
    <citation type="submission" date="2018-09" db="EMBL/GenBank/DDBJ databases">
        <title>whole genome sequence of T. equiperdum IVM-t1 strain.</title>
        <authorList>
            <person name="Suganuma K."/>
        </authorList>
    </citation>
    <scope>NUCLEOTIDE SEQUENCE [LARGE SCALE GENOMIC DNA]</scope>
    <source>
        <strain evidence="3 4">IVM-t1</strain>
    </source>
</reference>
<protein>
    <submittedName>
        <fullName evidence="3">Uncharacterized protein</fullName>
    </submittedName>
</protein>
<feature type="transmembrane region" description="Helical" evidence="2">
    <location>
        <begin position="21"/>
        <end position="39"/>
    </location>
</feature>
<proteinExistence type="predicted"/>
<gene>
    <name evidence="3" type="ORF">DPX39_080036500</name>
</gene>
<dbReference type="Proteomes" id="UP000266743">
    <property type="component" value="Chromosome 8"/>
</dbReference>
<feature type="transmembrane region" description="Helical" evidence="2">
    <location>
        <begin position="45"/>
        <end position="64"/>
    </location>
</feature>
<keyword evidence="2" id="KW-0812">Transmembrane</keyword>
<sequence>MVKMPSNLSDLFPLAKCSVASAVELTLLIGAVAASTYLAVANSVWRVYCGLTLVLFAVYCLRLWRLLPGEKEYLEMEAHKLADHMMVKQREATATQQTLVGQRGHATNPAQTPALQHSHFQGVNPILGSHQLQQLASSLALSQSQQFMSSMMLPHHQQLMSSVALPPLQISNSLPIPLPLQQLANSMALSQMHQPQFHAVNHMVAPQQHQRELITPRIAVASPLPTPSVLRQFPPTALRENDGEEPPQKCQMPYGDGHLG</sequence>
<dbReference type="EMBL" id="QSBY01000008">
    <property type="protein sequence ID" value="RHW71013.1"/>
    <property type="molecule type" value="Genomic_DNA"/>
</dbReference>